<gene>
    <name evidence="8" type="ORF">E8P82_06475</name>
</gene>
<dbReference type="Proteomes" id="UP000305233">
    <property type="component" value="Unassembled WGS sequence"/>
</dbReference>
<sequence length="275" mass="30358">MNPSVPRALLADGSSLDVIGYGVYKIPPEETEQLCSTALGAGYRLIDTAALYGNEAGVGAAVRSYLSSGERDDLFITSKVWNDDHGYDATLRAFDATMDRIGLDQLDLYLIHWPVPSKGLYVESWRALNQLRADGRVRSVGVSNFQEDHLRRLQDETGVRPVLNQIELHPYLQQRALRDFHAENGILTQAWSPLGRGTALTDPVVGDIAAQLGRTPAQVVLRWHLQHDILTIPKSSSPERISSNLDIFDFSLDDGQLAALDALDRDQHSGSANRD</sequence>
<dbReference type="PROSITE" id="PS00062">
    <property type="entry name" value="ALDOKETO_REDUCTASE_2"/>
    <property type="match status" value="1"/>
</dbReference>
<evidence type="ECO:0000256" key="6">
    <source>
        <dbReference type="PIRSR" id="PIRSR000097-3"/>
    </source>
</evidence>
<reference evidence="8 9" key="1">
    <citation type="submission" date="2019-04" db="EMBL/GenBank/DDBJ databases">
        <authorList>
            <person name="Liu Q."/>
            <person name="Xin Y.-H."/>
        </authorList>
    </citation>
    <scope>NUCLEOTIDE SEQUENCE [LARGE SCALE GENOMIC DNA]</scope>
    <source>
        <strain evidence="8 9">AM23</strain>
    </source>
</reference>
<dbReference type="RefSeq" id="WP_136453670.1">
    <property type="nucleotide sequence ID" value="NZ_SSWH01000004.1"/>
</dbReference>
<feature type="domain" description="NADP-dependent oxidoreductase" evidence="7">
    <location>
        <begin position="25"/>
        <end position="264"/>
    </location>
</feature>
<evidence type="ECO:0000256" key="5">
    <source>
        <dbReference type="PIRSR" id="PIRSR000097-2"/>
    </source>
</evidence>
<dbReference type="PROSITE" id="PS00798">
    <property type="entry name" value="ALDOKETO_REDUCTASE_1"/>
    <property type="match status" value="1"/>
</dbReference>
<dbReference type="AlphaFoldDB" id="A0A4V6S870"/>
<dbReference type="InterPro" id="IPR023210">
    <property type="entry name" value="NADP_OxRdtase_dom"/>
</dbReference>
<keyword evidence="9" id="KW-1185">Reference proteome</keyword>
<keyword evidence="3" id="KW-0560">Oxidoreductase</keyword>
<feature type="active site" description="Proton donor" evidence="4">
    <location>
        <position position="52"/>
    </location>
</feature>
<dbReference type="InterPro" id="IPR020471">
    <property type="entry name" value="AKR"/>
</dbReference>
<dbReference type="PROSITE" id="PS00063">
    <property type="entry name" value="ALDOKETO_REDUCTASE_3"/>
    <property type="match status" value="1"/>
</dbReference>
<dbReference type="InterPro" id="IPR018170">
    <property type="entry name" value="Aldo/ket_reductase_CS"/>
</dbReference>
<name>A0A4V6S870_9MICC</name>
<dbReference type="FunFam" id="3.20.20.100:FF:000002">
    <property type="entry name" value="2,5-diketo-D-gluconic acid reductase A"/>
    <property type="match status" value="1"/>
</dbReference>
<comment type="caution">
    <text evidence="8">The sequence shown here is derived from an EMBL/GenBank/DDBJ whole genome shotgun (WGS) entry which is preliminary data.</text>
</comment>
<evidence type="ECO:0000256" key="4">
    <source>
        <dbReference type="PIRSR" id="PIRSR000097-1"/>
    </source>
</evidence>
<dbReference type="PANTHER" id="PTHR43827:SF3">
    <property type="entry name" value="NADP-DEPENDENT OXIDOREDUCTASE DOMAIN-CONTAINING PROTEIN"/>
    <property type="match status" value="1"/>
</dbReference>
<evidence type="ECO:0000259" key="7">
    <source>
        <dbReference type="Pfam" id="PF00248"/>
    </source>
</evidence>
<evidence type="ECO:0000256" key="2">
    <source>
        <dbReference type="ARBA" id="ARBA00022857"/>
    </source>
</evidence>
<organism evidence="8 9">
    <name type="scientific">Arthrobacter echini</name>
    <dbReference type="NCBI Taxonomy" id="1529066"/>
    <lineage>
        <taxon>Bacteria</taxon>
        <taxon>Bacillati</taxon>
        <taxon>Actinomycetota</taxon>
        <taxon>Actinomycetes</taxon>
        <taxon>Micrococcales</taxon>
        <taxon>Micrococcaceae</taxon>
        <taxon>Arthrobacter</taxon>
    </lineage>
</organism>
<dbReference type="PANTHER" id="PTHR43827">
    <property type="entry name" value="2,5-DIKETO-D-GLUCONIC ACID REDUCTASE"/>
    <property type="match status" value="1"/>
</dbReference>
<comment type="similarity">
    <text evidence="1">Belongs to the aldo/keto reductase family.</text>
</comment>
<keyword evidence="2" id="KW-0521">NADP</keyword>
<feature type="binding site" evidence="5">
    <location>
        <position position="112"/>
    </location>
    <ligand>
        <name>substrate</name>
    </ligand>
</feature>
<dbReference type="PRINTS" id="PR00069">
    <property type="entry name" value="ALDKETRDTASE"/>
</dbReference>
<evidence type="ECO:0000313" key="9">
    <source>
        <dbReference type="Proteomes" id="UP000305233"/>
    </source>
</evidence>
<feature type="site" description="Lowers pKa of active site Tyr" evidence="6">
    <location>
        <position position="79"/>
    </location>
</feature>
<dbReference type="InterPro" id="IPR036812">
    <property type="entry name" value="NAD(P)_OxRdtase_dom_sf"/>
</dbReference>
<dbReference type="Gene3D" id="3.20.20.100">
    <property type="entry name" value="NADP-dependent oxidoreductase domain"/>
    <property type="match status" value="1"/>
</dbReference>
<dbReference type="PIRSF" id="PIRSF000097">
    <property type="entry name" value="AKR"/>
    <property type="match status" value="1"/>
</dbReference>
<protein>
    <submittedName>
        <fullName evidence="8">Aldo/keto reductase</fullName>
    </submittedName>
</protein>
<dbReference type="OrthoDB" id="9804790at2"/>
<evidence type="ECO:0000256" key="1">
    <source>
        <dbReference type="ARBA" id="ARBA00007905"/>
    </source>
</evidence>
<dbReference type="Pfam" id="PF00248">
    <property type="entry name" value="Aldo_ket_red"/>
    <property type="match status" value="1"/>
</dbReference>
<proteinExistence type="inferred from homology"/>
<accession>A0A4V6S870</accession>
<evidence type="ECO:0000313" key="8">
    <source>
        <dbReference type="EMBL" id="THJ67079.1"/>
    </source>
</evidence>
<dbReference type="GO" id="GO:0016616">
    <property type="term" value="F:oxidoreductase activity, acting on the CH-OH group of donors, NAD or NADP as acceptor"/>
    <property type="evidence" value="ECO:0007669"/>
    <property type="project" value="UniProtKB-ARBA"/>
</dbReference>
<evidence type="ECO:0000256" key="3">
    <source>
        <dbReference type="ARBA" id="ARBA00023002"/>
    </source>
</evidence>
<dbReference type="EMBL" id="SSWH01000004">
    <property type="protein sequence ID" value="THJ67079.1"/>
    <property type="molecule type" value="Genomic_DNA"/>
</dbReference>
<dbReference type="SUPFAM" id="SSF51430">
    <property type="entry name" value="NAD(P)-linked oxidoreductase"/>
    <property type="match status" value="1"/>
</dbReference>